<dbReference type="PANTHER" id="PTHR30250">
    <property type="entry name" value="PST FAMILY PREDICTED COLANIC ACID TRANSPORTER"/>
    <property type="match status" value="1"/>
</dbReference>
<name>A0A087S313_9ARCH</name>
<dbReference type="InterPro" id="IPR050833">
    <property type="entry name" value="Poly_Biosynth_Transport"/>
</dbReference>
<dbReference type="GO" id="GO:0005886">
    <property type="term" value="C:plasma membrane"/>
    <property type="evidence" value="ECO:0007669"/>
    <property type="project" value="UniProtKB-SubCell"/>
</dbReference>
<feature type="transmembrane region" description="Helical" evidence="6">
    <location>
        <begin position="110"/>
        <end position="127"/>
    </location>
</feature>
<feature type="transmembrane region" description="Helical" evidence="6">
    <location>
        <begin position="43"/>
        <end position="65"/>
    </location>
</feature>
<dbReference type="AlphaFoldDB" id="A0A087S313"/>
<feature type="transmembrane region" description="Helical" evidence="6">
    <location>
        <begin position="280"/>
        <end position="302"/>
    </location>
</feature>
<evidence type="ECO:0000256" key="5">
    <source>
        <dbReference type="ARBA" id="ARBA00023136"/>
    </source>
</evidence>
<keyword evidence="2" id="KW-1003">Cell membrane</keyword>
<feature type="transmembrane region" description="Helical" evidence="6">
    <location>
        <begin position="77"/>
        <end position="98"/>
    </location>
</feature>
<evidence type="ECO:0000256" key="2">
    <source>
        <dbReference type="ARBA" id="ARBA00022475"/>
    </source>
</evidence>
<accession>A0A087S313</accession>
<keyword evidence="5 6" id="KW-0472">Membrane</keyword>
<dbReference type="Proteomes" id="UP000029387">
    <property type="component" value="Unassembled WGS sequence"/>
</dbReference>
<evidence type="ECO:0000256" key="6">
    <source>
        <dbReference type="SAM" id="Phobius"/>
    </source>
</evidence>
<dbReference type="PANTHER" id="PTHR30250:SF11">
    <property type="entry name" value="O-ANTIGEN TRANSPORTER-RELATED"/>
    <property type="match status" value="1"/>
</dbReference>
<reference evidence="7 8" key="1">
    <citation type="submission" date="2014-06" db="EMBL/GenBank/DDBJ databases">
        <authorList>
            <person name="Ngugi D.K."/>
            <person name="Blom J."/>
            <person name="Alam I."/>
            <person name="Rashid M."/>
            <person name="Baalawi W."/>
            <person name="Zhang G."/>
            <person name="Hikmawan T."/>
            <person name="Guan Y."/>
            <person name="Antunes A."/>
            <person name="Siam R."/>
            <person name="El-Dorry H."/>
            <person name="Bajic V."/>
            <person name="Stingl U."/>
        </authorList>
    </citation>
    <scope>NUCLEOTIDE SEQUENCE [LARGE SCALE GENOMIC DNA]</scope>
    <source>
        <strain evidence="7">SCGC AAA799-P11</strain>
    </source>
</reference>
<comment type="subcellular location">
    <subcellularLocation>
        <location evidence="1">Cell membrane</location>
        <topology evidence="1">Multi-pass membrane protein</topology>
    </subcellularLocation>
</comment>
<proteinExistence type="predicted"/>
<comment type="caution">
    <text evidence="7">The sequence shown here is derived from an EMBL/GenBank/DDBJ whole genome shotgun (WGS) entry which is preliminary data.</text>
</comment>
<feature type="transmembrane region" description="Helical" evidence="6">
    <location>
        <begin position="308"/>
        <end position="334"/>
    </location>
</feature>
<feature type="transmembrane region" description="Helical" evidence="6">
    <location>
        <begin position="12"/>
        <end position="31"/>
    </location>
</feature>
<sequence length="497" mass="55836">MSEIRVTYSGLISFLVGLSTLVTGLMFSLIITRTLNPQEYGTWGLISSLFVYAVIINGIVTFWTAREIARGEKTGKTAVFFSEILSVGGILIYLIAAYFVSPEANVEQNILFFAALLIPLTFLHKVLSTINTGWKPEITSYAIIVTEIIKIPLILIFLILFDLGISGLIITLVISSVIGSLVQVIKSRQKLRFSINKIHIKKWLKISWLPSYHRISTILFASDIVIFSVIIGSVEGIAFYSAALIVASIVSQSGKISSTVYGKLLGGGERKYLENNLMQLFYFAIPLATISILYAKPILFALNPLYEISVPVVIFLTIRTFFFMLTGTFSSFLTGIEQVDMDKNSTFKDYIKSKLFVIPNLQIIQYGVYLLILTIYLTVFKDQVSQIELVVSWSIIGMATQIPLSLYLYRVVKRNFEFKLNKFLITTYSVISIGSFGGSFVLTEVFLIYKSNIFEFLPNLIGFVLLGIAVYLILTYVVDDRTRKLFKAAINEVKKIR</sequence>
<feature type="transmembrane region" description="Helical" evidence="6">
    <location>
        <begin position="391"/>
        <end position="411"/>
    </location>
</feature>
<evidence type="ECO:0000313" key="8">
    <source>
        <dbReference type="Proteomes" id="UP000029387"/>
    </source>
</evidence>
<keyword evidence="4 6" id="KW-1133">Transmembrane helix</keyword>
<evidence type="ECO:0000256" key="1">
    <source>
        <dbReference type="ARBA" id="ARBA00004651"/>
    </source>
</evidence>
<feature type="transmembrane region" description="Helical" evidence="6">
    <location>
        <begin position="423"/>
        <end position="448"/>
    </location>
</feature>
<organism evidence="7 8">
    <name type="scientific">Marine Group I thaumarchaeote SCGC AAA799-P11</name>
    <dbReference type="NCBI Taxonomy" id="1502295"/>
    <lineage>
        <taxon>Archaea</taxon>
        <taxon>Nitrososphaerota</taxon>
        <taxon>Marine Group I</taxon>
    </lineage>
</organism>
<gene>
    <name evidence="7" type="ORF">AAA799P11_00188</name>
</gene>
<keyword evidence="3 6" id="KW-0812">Transmembrane</keyword>
<protein>
    <submittedName>
        <fullName evidence="7">Polysaccharide biosynthesis protein</fullName>
    </submittedName>
</protein>
<evidence type="ECO:0000256" key="4">
    <source>
        <dbReference type="ARBA" id="ARBA00022989"/>
    </source>
</evidence>
<feature type="transmembrane region" description="Helical" evidence="6">
    <location>
        <begin position="355"/>
        <end position="379"/>
    </location>
</feature>
<dbReference type="EMBL" id="JOSZ01000002">
    <property type="protein sequence ID" value="KFM20117.1"/>
    <property type="molecule type" value="Genomic_DNA"/>
</dbReference>
<evidence type="ECO:0000256" key="3">
    <source>
        <dbReference type="ARBA" id="ARBA00022692"/>
    </source>
</evidence>
<feature type="transmembrane region" description="Helical" evidence="6">
    <location>
        <begin position="460"/>
        <end position="478"/>
    </location>
</feature>
<evidence type="ECO:0000313" key="7">
    <source>
        <dbReference type="EMBL" id="KFM20117.1"/>
    </source>
</evidence>
<keyword evidence="8" id="KW-1185">Reference proteome</keyword>